<keyword evidence="1" id="KW-1133">Transmembrane helix</keyword>
<keyword evidence="1" id="KW-0472">Membrane</keyword>
<keyword evidence="3" id="KW-1185">Reference proteome</keyword>
<feature type="transmembrane region" description="Helical" evidence="1">
    <location>
        <begin position="178"/>
        <end position="202"/>
    </location>
</feature>
<reference evidence="2" key="1">
    <citation type="submission" date="2022-11" db="EMBL/GenBank/DDBJ databases">
        <authorList>
            <person name="Petersen C."/>
        </authorList>
    </citation>
    <scope>NUCLEOTIDE SEQUENCE</scope>
    <source>
        <strain evidence="2">IBT 26290</strain>
    </source>
</reference>
<feature type="transmembrane region" description="Helical" evidence="1">
    <location>
        <begin position="49"/>
        <end position="67"/>
    </location>
</feature>
<protein>
    <submittedName>
        <fullName evidence="2">Uncharacterized protein</fullName>
    </submittedName>
</protein>
<sequence>MFRPITKNEWLFCGALFAQAIIILALEIFIMVEWQLWVHPNIIQVTVSYVVPINLAIFVFTCIYELILAIDAVHHKNNLLLFAICVSNVCILAFSGMQAPAMKDIARSLPAARDAEWQPLVDIDIDFWERVGPAHIACPIIFGICTLVIWPCAYQLHKEYAWAIYRSIHGDMRIKTRFLTYEIYLVLIKLDFYFITVFIMQYDLIDVHFAEPEFALTLAILPASFIMMVMAVWSVRREWKIAMILIIICHAAIIAYLLSRIIVLYGHGFRANTADKDMMLLFAFVALFLMTFTFICAVVCTLNFDRGLKLVLNEKAPI</sequence>
<dbReference type="GO" id="GO:0005794">
    <property type="term" value="C:Golgi apparatus"/>
    <property type="evidence" value="ECO:0007669"/>
    <property type="project" value="TreeGrafter"/>
</dbReference>
<evidence type="ECO:0000313" key="3">
    <source>
        <dbReference type="Proteomes" id="UP001149163"/>
    </source>
</evidence>
<accession>A0A9W9I483</accession>
<feature type="transmembrane region" description="Helical" evidence="1">
    <location>
        <begin position="278"/>
        <end position="304"/>
    </location>
</feature>
<evidence type="ECO:0000313" key="2">
    <source>
        <dbReference type="EMBL" id="KAJ5166355.1"/>
    </source>
</evidence>
<feature type="transmembrane region" description="Helical" evidence="1">
    <location>
        <begin position="242"/>
        <end position="266"/>
    </location>
</feature>
<reference evidence="2" key="2">
    <citation type="journal article" date="2023" name="IMA Fungus">
        <title>Comparative genomic study of the Penicillium genus elucidates a diverse pangenome and 15 lateral gene transfer events.</title>
        <authorList>
            <person name="Petersen C."/>
            <person name="Sorensen T."/>
            <person name="Nielsen M.R."/>
            <person name="Sondergaard T.E."/>
            <person name="Sorensen J.L."/>
            <person name="Fitzpatrick D.A."/>
            <person name="Frisvad J.C."/>
            <person name="Nielsen K.L."/>
        </authorList>
    </citation>
    <scope>NUCLEOTIDE SEQUENCE</scope>
    <source>
        <strain evidence="2">IBT 26290</strain>
    </source>
</reference>
<dbReference type="EMBL" id="JAPQKN010000003">
    <property type="protein sequence ID" value="KAJ5166355.1"/>
    <property type="molecule type" value="Genomic_DNA"/>
</dbReference>
<dbReference type="PANTHER" id="PTHR34391:SF1">
    <property type="entry name" value="UPF0658 GOLGI APPARATUS MEMBRANE PROTEIN C1952.10C-RELATED"/>
    <property type="match status" value="1"/>
</dbReference>
<name>A0A9W9I483_9EURO</name>
<organism evidence="2 3">
    <name type="scientific">Penicillium canariense</name>
    <dbReference type="NCBI Taxonomy" id="189055"/>
    <lineage>
        <taxon>Eukaryota</taxon>
        <taxon>Fungi</taxon>
        <taxon>Dikarya</taxon>
        <taxon>Ascomycota</taxon>
        <taxon>Pezizomycotina</taxon>
        <taxon>Eurotiomycetes</taxon>
        <taxon>Eurotiomycetidae</taxon>
        <taxon>Eurotiales</taxon>
        <taxon>Aspergillaceae</taxon>
        <taxon>Penicillium</taxon>
    </lineage>
</organism>
<dbReference type="OrthoDB" id="10252009at2759"/>
<feature type="transmembrane region" description="Helical" evidence="1">
    <location>
        <begin position="12"/>
        <end position="37"/>
    </location>
</feature>
<dbReference type="GeneID" id="81426437"/>
<proteinExistence type="predicted"/>
<gene>
    <name evidence="2" type="ORF">N7482_005136</name>
</gene>
<feature type="transmembrane region" description="Helical" evidence="1">
    <location>
        <begin position="79"/>
        <end position="99"/>
    </location>
</feature>
<feature type="transmembrane region" description="Helical" evidence="1">
    <location>
        <begin position="214"/>
        <end position="235"/>
    </location>
</feature>
<dbReference type="Proteomes" id="UP001149163">
    <property type="component" value="Unassembled WGS sequence"/>
</dbReference>
<feature type="transmembrane region" description="Helical" evidence="1">
    <location>
        <begin position="134"/>
        <end position="157"/>
    </location>
</feature>
<dbReference type="AlphaFoldDB" id="A0A9W9I483"/>
<evidence type="ECO:0000256" key="1">
    <source>
        <dbReference type="SAM" id="Phobius"/>
    </source>
</evidence>
<comment type="caution">
    <text evidence="2">The sequence shown here is derived from an EMBL/GenBank/DDBJ whole genome shotgun (WGS) entry which is preliminary data.</text>
</comment>
<dbReference type="PANTHER" id="PTHR34391">
    <property type="entry name" value="UPF0658 GOLGI APPARATUS MEMBRANE PROTEIN C1952.10C-RELATED"/>
    <property type="match status" value="1"/>
</dbReference>
<dbReference type="RefSeq" id="XP_056542816.1">
    <property type="nucleotide sequence ID" value="XM_056687261.1"/>
</dbReference>
<keyword evidence="1" id="KW-0812">Transmembrane</keyword>
<dbReference type="InterPro" id="IPR040410">
    <property type="entry name" value="UPF0658_Golgi"/>
</dbReference>